<proteinExistence type="predicted"/>
<protein>
    <recommendedName>
        <fullName evidence="3">Lipoprotein</fullName>
    </recommendedName>
</protein>
<dbReference type="Proteomes" id="UP000295278">
    <property type="component" value="Unassembled WGS sequence"/>
</dbReference>
<keyword evidence="2" id="KW-1185">Reference proteome</keyword>
<sequence length="341" mass="38344">MKKLSIAFITLPLLLLNISCEKGKAADAVNGAEKSETGKADSIEKKTVLTIDTLDFNKRMIALSNNDTTGRWPVKAPYPLPGALLPYNRIIAFYGNLYSTRMGILGEIPRKEMLAKLQGEVANWQAADSTTTAIPALHYIAVTAQGEPGKNNMHRLRMPFKQIDTIISWAKPINALVFLDIQVGHSTVKAEVAELEKYLSMPNVHLGLDPEFSMKNGERPGSKIGHFTAADINDAITILADIVRKNKLTPKVLVIHRFTQGMVKNYKEIKTVPEVQIVMDMDGFGSKVLKKDSYVSYIYREPVQFAGFKLFYKNDNKKDWKMYSPEELVKFTPKPIYIQYQ</sequence>
<accession>A0A4R5B0Y3</accession>
<name>A0A4R5B0Y3_9FLAO</name>
<organism evidence="1 2">
    <name type="scientific">Flavobacterium caseinilyticum</name>
    <dbReference type="NCBI Taxonomy" id="2541732"/>
    <lineage>
        <taxon>Bacteria</taxon>
        <taxon>Pseudomonadati</taxon>
        <taxon>Bacteroidota</taxon>
        <taxon>Flavobacteriia</taxon>
        <taxon>Flavobacteriales</taxon>
        <taxon>Flavobacteriaceae</taxon>
        <taxon>Flavobacterium</taxon>
    </lineage>
</organism>
<gene>
    <name evidence="1" type="ORF">E0F89_01050</name>
</gene>
<evidence type="ECO:0008006" key="3">
    <source>
        <dbReference type="Google" id="ProtNLM"/>
    </source>
</evidence>
<comment type="caution">
    <text evidence="1">The sequence shown here is derived from an EMBL/GenBank/DDBJ whole genome shotgun (WGS) entry which is preliminary data.</text>
</comment>
<dbReference type="OrthoDB" id="9812120at2"/>
<reference evidence="1 2" key="1">
    <citation type="submission" date="2019-03" db="EMBL/GenBank/DDBJ databases">
        <title>Flavobacterium AT-3-2 sp. nov., isolated from arctic soil.</title>
        <authorList>
            <person name="Chaudhary D.K."/>
        </authorList>
    </citation>
    <scope>NUCLEOTIDE SEQUENCE [LARGE SCALE GENOMIC DNA]</scope>
    <source>
        <strain evidence="1 2">AT-3-2</strain>
    </source>
</reference>
<evidence type="ECO:0000313" key="2">
    <source>
        <dbReference type="Proteomes" id="UP000295278"/>
    </source>
</evidence>
<dbReference type="AlphaFoldDB" id="A0A4R5B0Y3"/>
<evidence type="ECO:0000313" key="1">
    <source>
        <dbReference type="EMBL" id="TDD78249.1"/>
    </source>
</evidence>
<dbReference type="RefSeq" id="WP_131908014.1">
    <property type="nucleotide sequence ID" value="NZ_SMFM01000001.1"/>
</dbReference>
<dbReference type="EMBL" id="SMFM01000001">
    <property type="protein sequence ID" value="TDD78249.1"/>
    <property type="molecule type" value="Genomic_DNA"/>
</dbReference>